<organism evidence="3 4">
    <name type="scientific">Frigidibacter mobilis</name>
    <dbReference type="NCBI Taxonomy" id="1335048"/>
    <lineage>
        <taxon>Bacteria</taxon>
        <taxon>Pseudomonadati</taxon>
        <taxon>Pseudomonadota</taxon>
        <taxon>Alphaproteobacteria</taxon>
        <taxon>Rhodobacterales</taxon>
        <taxon>Paracoccaceae</taxon>
        <taxon>Frigidibacter</taxon>
    </lineage>
</organism>
<dbReference type="STRING" id="1335048.AKL17_2174"/>
<name>A0A159Z4Z3_9RHOB</name>
<dbReference type="CDD" id="cd00636">
    <property type="entry name" value="TroA-like"/>
    <property type="match status" value="1"/>
</dbReference>
<proteinExistence type="predicted"/>
<reference evidence="3 4" key="1">
    <citation type="submission" date="2015-09" db="EMBL/GenBank/DDBJ databases">
        <title>Complete genome sequence of Defluviimonas alba cai42t isolated from an oilfield in Xinjiang.</title>
        <authorList>
            <person name="Geng S."/>
            <person name="Pan X."/>
            <person name="Wu X."/>
        </authorList>
    </citation>
    <scope>NUCLEOTIDE SEQUENCE [LARGE SCALE GENOMIC DNA]</scope>
    <source>
        <strain evidence="4">cai42</strain>
    </source>
</reference>
<dbReference type="PROSITE" id="PS50983">
    <property type="entry name" value="FE_B12_PBP"/>
    <property type="match status" value="1"/>
</dbReference>
<dbReference type="PANTHER" id="PTHR30535:SF34">
    <property type="entry name" value="MOLYBDATE-BINDING PROTEIN MOLA"/>
    <property type="match status" value="1"/>
</dbReference>
<dbReference type="EMBL" id="CP012661">
    <property type="protein sequence ID" value="AMY69420.1"/>
    <property type="molecule type" value="Genomic_DNA"/>
</dbReference>
<evidence type="ECO:0000313" key="4">
    <source>
        <dbReference type="Proteomes" id="UP000076128"/>
    </source>
</evidence>
<dbReference type="OrthoDB" id="1632039at2"/>
<dbReference type="RefSeq" id="WP_066813122.1">
    <property type="nucleotide sequence ID" value="NZ_CP012661.1"/>
</dbReference>
<evidence type="ECO:0000256" key="1">
    <source>
        <dbReference type="SAM" id="SignalP"/>
    </source>
</evidence>
<gene>
    <name evidence="3" type="ORF">AKL17_2174</name>
</gene>
<dbReference type="Proteomes" id="UP000076128">
    <property type="component" value="Chromosome"/>
</dbReference>
<dbReference type="SUPFAM" id="SSF53807">
    <property type="entry name" value="Helical backbone' metal receptor"/>
    <property type="match status" value="1"/>
</dbReference>
<feature type="domain" description="Fe/B12 periplasmic-binding" evidence="2">
    <location>
        <begin position="28"/>
        <end position="277"/>
    </location>
</feature>
<keyword evidence="1" id="KW-0732">Signal</keyword>
<dbReference type="InterPro" id="IPR050902">
    <property type="entry name" value="ABC_Transporter_SBP"/>
</dbReference>
<evidence type="ECO:0000313" key="3">
    <source>
        <dbReference type="EMBL" id="AMY69420.1"/>
    </source>
</evidence>
<dbReference type="Gene3D" id="3.40.50.1980">
    <property type="entry name" value="Nitrogenase molybdenum iron protein domain"/>
    <property type="match status" value="2"/>
</dbReference>
<dbReference type="InterPro" id="IPR002491">
    <property type="entry name" value="ABC_transptr_periplasmic_BD"/>
</dbReference>
<dbReference type="AlphaFoldDB" id="A0A159Z4Z3"/>
<protein>
    <submittedName>
        <fullName evidence="3">Periplasmic binding protein</fullName>
    </submittedName>
</protein>
<dbReference type="PANTHER" id="PTHR30535">
    <property type="entry name" value="VITAMIN B12-BINDING PROTEIN"/>
    <property type="match status" value="1"/>
</dbReference>
<dbReference type="KEGG" id="daa:AKL17_2174"/>
<keyword evidence="4" id="KW-1185">Reference proteome</keyword>
<dbReference type="PATRIC" id="fig|1335048.3.peg.2267"/>
<feature type="signal peptide" evidence="1">
    <location>
        <begin position="1"/>
        <end position="17"/>
    </location>
</feature>
<accession>A0A159Z4Z3</accession>
<sequence length="277" mass="29145">MLAVVLALVASAPAARAEPTPATRAPARVVSMNLCTDQLALLLADPGQIVSLSYMASDPSASAMAAEASAYPVNRGRAEELYLLKPDLVLASTFSSPGTLSMLDRLGLNVETSPPGTTMDELRAAITDMGAALGHPQRAADLLAAFDARLAELGTPPLRRPRAALYSEGSYASGARTLEGQVMQAAGFDNIATEHGLDWGGRMPLEVLVMSAPEVVITETGRAGTGPARAQAVLSHPVLAQMRRADVVAHQDWICATPRVLDAVAALTQLRRQMERE</sequence>
<dbReference type="Pfam" id="PF01497">
    <property type="entry name" value="Peripla_BP_2"/>
    <property type="match status" value="1"/>
</dbReference>
<feature type="chain" id="PRO_5007811336" evidence="1">
    <location>
        <begin position="18"/>
        <end position="277"/>
    </location>
</feature>
<evidence type="ECO:0000259" key="2">
    <source>
        <dbReference type="PROSITE" id="PS50983"/>
    </source>
</evidence>